<organism evidence="2 3">
    <name type="scientific">Gymnopilus dilepis</name>
    <dbReference type="NCBI Taxonomy" id="231916"/>
    <lineage>
        <taxon>Eukaryota</taxon>
        <taxon>Fungi</taxon>
        <taxon>Dikarya</taxon>
        <taxon>Basidiomycota</taxon>
        <taxon>Agaricomycotina</taxon>
        <taxon>Agaricomycetes</taxon>
        <taxon>Agaricomycetidae</taxon>
        <taxon>Agaricales</taxon>
        <taxon>Agaricineae</taxon>
        <taxon>Hymenogastraceae</taxon>
        <taxon>Gymnopilus</taxon>
    </lineage>
</organism>
<dbReference type="Proteomes" id="UP000284706">
    <property type="component" value="Unassembled WGS sequence"/>
</dbReference>
<dbReference type="AlphaFoldDB" id="A0A409Y4I4"/>
<evidence type="ECO:0000313" key="2">
    <source>
        <dbReference type="EMBL" id="PPQ97920.1"/>
    </source>
</evidence>
<comment type="caution">
    <text evidence="2">The sequence shown here is derived from an EMBL/GenBank/DDBJ whole genome shotgun (WGS) entry which is preliminary data.</text>
</comment>
<feature type="chain" id="PRO_5019453351" evidence="1">
    <location>
        <begin position="27"/>
        <end position="102"/>
    </location>
</feature>
<sequence>MGVSRSFKRFMLTLLSLFTVYDAVLQAIELPMVGGEILLRELAHRQRNALMIIIPLSTWHIYNAEVPSASWSLSLVLVIWQTMYGVDCEMLMVRSSHTPTWS</sequence>
<dbReference type="InParanoid" id="A0A409Y4I4"/>
<keyword evidence="1" id="KW-0732">Signal</keyword>
<keyword evidence="3" id="KW-1185">Reference proteome</keyword>
<accession>A0A409Y4I4</accession>
<reference evidence="2 3" key="1">
    <citation type="journal article" date="2018" name="Evol. Lett.">
        <title>Horizontal gene cluster transfer increased hallucinogenic mushroom diversity.</title>
        <authorList>
            <person name="Reynolds H.T."/>
            <person name="Vijayakumar V."/>
            <person name="Gluck-Thaler E."/>
            <person name="Korotkin H.B."/>
            <person name="Matheny P.B."/>
            <person name="Slot J.C."/>
        </authorList>
    </citation>
    <scope>NUCLEOTIDE SEQUENCE [LARGE SCALE GENOMIC DNA]</scope>
    <source>
        <strain evidence="2 3">SRW20</strain>
    </source>
</reference>
<feature type="signal peptide" evidence="1">
    <location>
        <begin position="1"/>
        <end position="26"/>
    </location>
</feature>
<dbReference type="OrthoDB" id="10558118at2759"/>
<evidence type="ECO:0000313" key="3">
    <source>
        <dbReference type="Proteomes" id="UP000284706"/>
    </source>
</evidence>
<name>A0A409Y4I4_9AGAR</name>
<evidence type="ECO:0000256" key="1">
    <source>
        <dbReference type="SAM" id="SignalP"/>
    </source>
</evidence>
<gene>
    <name evidence="2" type="ORF">CVT26_002982</name>
</gene>
<dbReference type="EMBL" id="NHYE01001164">
    <property type="protein sequence ID" value="PPQ97920.1"/>
    <property type="molecule type" value="Genomic_DNA"/>
</dbReference>
<protein>
    <submittedName>
        <fullName evidence="2">Uncharacterized protein</fullName>
    </submittedName>
</protein>
<proteinExistence type="predicted"/>